<feature type="compositionally biased region" description="Basic and acidic residues" evidence="1">
    <location>
        <begin position="1"/>
        <end position="15"/>
    </location>
</feature>
<evidence type="ECO:0000313" key="3">
    <source>
        <dbReference type="Proteomes" id="UP000324222"/>
    </source>
</evidence>
<organism evidence="2 3">
    <name type="scientific">Portunus trituberculatus</name>
    <name type="common">Swimming crab</name>
    <name type="synonym">Neptunus trituberculatus</name>
    <dbReference type="NCBI Taxonomy" id="210409"/>
    <lineage>
        <taxon>Eukaryota</taxon>
        <taxon>Metazoa</taxon>
        <taxon>Ecdysozoa</taxon>
        <taxon>Arthropoda</taxon>
        <taxon>Crustacea</taxon>
        <taxon>Multicrustacea</taxon>
        <taxon>Malacostraca</taxon>
        <taxon>Eumalacostraca</taxon>
        <taxon>Eucarida</taxon>
        <taxon>Decapoda</taxon>
        <taxon>Pleocyemata</taxon>
        <taxon>Brachyura</taxon>
        <taxon>Eubrachyura</taxon>
        <taxon>Portunoidea</taxon>
        <taxon>Portunidae</taxon>
        <taxon>Portuninae</taxon>
        <taxon>Portunus</taxon>
    </lineage>
</organism>
<evidence type="ECO:0000313" key="2">
    <source>
        <dbReference type="EMBL" id="MPD00210.1"/>
    </source>
</evidence>
<keyword evidence="3" id="KW-1185">Reference proteome</keyword>
<evidence type="ECO:0000256" key="1">
    <source>
        <dbReference type="SAM" id="MobiDB-lite"/>
    </source>
</evidence>
<sequence length="64" mass="7267">MEDEDRKGGVNKDEITPGVEEEEEEVGRTSETYVGIEMVKTLTINTHRLSLMSMKSSNHIQNSR</sequence>
<accession>A0A5B7JZF4</accession>
<dbReference type="AlphaFoldDB" id="A0A5B7JZF4"/>
<proteinExistence type="predicted"/>
<comment type="caution">
    <text evidence="2">The sequence shown here is derived from an EMBL/GenBank/DDBJ whole genome shotgun (WGS) entry which is preliminary data.</text>
</comment>
<name>A0A5B7JZF4_PORTR</name>
<dbReference type="Proteomes" id="UP000324222">
    <property type="component" value="Unassembled WGS sequence"/>
</dbReference>
<feature type="region of interest" description="Disordered" evidence="1">
    <location>
        <begin position="1"/>
        <end position="31"/>
    </location>
</feature>
<reference evidence="2 3" key="1">
    <citation type="submission" date="2019-05" db="EMBL/GenBank/DDBJ databases">
        <title>Another draft genome of Portunus trituberculatus and its Hox gene families provides insights of decapod evolution.</title>
        <authorList>
            <person name="Jeong J.-H."/>
            <person name="Song I."/>
            <person name="Kim S."/>
            <person name="Choi T."/>
            <person name="Kim D."/>
            <person name="Ryu S."/>
            <person name="Kim W."/>
        </authorList>
    </citation>
    <scope>NUCLEOTIDE SEQUENCE [LARGE SCALE GENOMIC DNA]</scope>
    <source>
        <tissue evidence="2">Muscle</tissue>
    </source>
</reference>
<protein>
    <submittedName>
        <fullName evidence="2">Uncharacterized protein</fullName>
    </submittedName>
</protein>
<gene>
    <name evidence="2" type="ORF">E2C01_095668</name>
</gene>
<dbReference type="EMBL" id="VSRR010121935">
    <property type="protein sequence ID" value="MPD00210.1"/>
    <property type="molecule type" value="Genomic_DNA"/>
</dbReference>